<comment type="caution">
    <text evidence="2">The sequence shown here is derived from an EMBL/GenBank/DDBJ whole genome shotgun (WGS) entry which is preliminary data.</text>
</comment>
<dbReference type="Pfam" id="PF13385">
    <property type="entry name" value="Laminin_G_3"/>
    <property type="match status" value="2"/>
</dbReference>
<dbReference type="SUPFAM" id="SSF49899">
    <property type="entry name" value="Concanavalin A-like lectins/glucanases"/>
    <property type="match status" value="2"/>
</dbReference>
<sequence length="1312" mass="139340">MRRTSTELIPWLLLLGAIGLLGLGGCNAPGKSSDYNQGPPKATVTFEVQKPQEAKRHNSSFRANVNSLPSDTGTSMILALADTETFKGDYLAYGSVLDAGLLSLTTNQVTLVLPLNKPVRLVEYTFASFYFSPGEIKAARAEPVSGADLGLVTLTAGTKALSLVSNLTPITAPKSISVTGSVAVGVGATSQMVAYAIYADGSAQDMTNHATWSSSAPTNATVTNDIATSKGVVTGKLPGPATLTATLLGVSGTKVISVETNANSLAFRQLVYDGTYNFSANDDGYGFLDYIIGQTVWGDFGEYFDRYDPHLGIQIPITNPNQRYRLEGGLWVPDTMALVRTQTDYTANKMYFTNPDGWVQLDRVADLANKVSTIDFHGFTRQVPMGPGAKSFDMTFQITYPSSRYLLEQVETTKSGSSGSGGTFPSLEAFLSTNSYQNATAVASLYGPSGFDCTSGGGSCLFFSYTAGQQAGDIMQVNYDGNHNVLSTSVGGSWHLDVIEGKTLLFGDIYDPAFQKGGKGAVNWTLWGVLQGEVHRGWSELPGAQQGTFTEYNFDAAVSLMNYLDTAGPEIFISPWYQPPTTGCTTCNGSSGGGTPTGPSYTPPKALYFDGATGWIGTNTAGFLGIANTFTIAAWIDSTGPTAFNQPILEITDGTANNLISLYIEASTGNLAAKVTDAVNGTSNFFQYVSLTPVPTGGRHLVAMVWDGFTLSLYQDSGVISASPVSSITSSQSDSARSVNIGKDSFGNYFNGKIHSLMVWNSALGTSAELPEIYKSNNVFQTDLNIDFGLYLSSLNLMHWWHFDSDPTLLGRDFSLYGTPTNLAGGTLTQANLQNFNLVDPVWYTDGGLLSPNGGEFANDGLAMNLSWDSILLSGTTVNVYLLTDLAQSYLLDPTAADLADRVSAVNWAPLSANWSNNGLASFDPGTIPGFYGTGYKLLIVSDTGLWDVTDGVFSINTGFPYPVPQGINFNGLSYLGSSTSATLGLSSSFSLSVWFKQNMKSGIQTLLALGDGTATGHIALKLNGGIPQLTISDGTLVTEYLATGTVNTGMGYNLTVTYDGTNPPTMYLDGALLTPAVTVNHTGVAAPVESARLINVGVDQGSVDSYNGEVMGVAIWSSVLTAAEAGSLAHDHRGWTQYLGMSFANYVSPLSLQHWWQFDMNPANFGFDMGIGLNLQDLSTGAYGLTAADFKPYIPWPQASYLTGTLLTPNGGESWTNGVSQNITWNSVSLSTVNVDLYLLDELAPPPLGPLDSDLAYQLSGQGWIHLGTVTNNGTYTFTPTSLPPGSVYRVLIVGDTTGAWDLSDAAFSIF</sequence>
<feature type="domain" description="BIG2" evidence="1">
    <location>
        <begin position="172"/>
        <end position="257"/>
    </location>
</feature>
<evidence type="ECO:0000313" key="2">
    <source>
        <dbReference type="EMBL" id="OGG99235.1"/>
    </source>
</evidence>
<dbReference type="InterPro" id="IPR013320">
    <property type="entry name" value="ConA-like_dom_sf"/>
</dbReference>
<dbReference type="EMBL" id="MFNF01000060">
    <property type="protein sequence ID" value="OGG99235.1"/>
    <property type="molecule type" value="Genomic_DNA"/>
</dbReference>
<dbReference type="Gene3D" id="2.60.120.200">
    <property type="match status" value="2"/>
</dbReference>
<evidence type="ECO:0000259" key="1">
    <source>
        <dbReference type="SMART" id="SM00635"/>
    </source>
</evidence>
<proteinExistence type="predicted"/>
<reference evidence="2 3" key="1">
    <citation type="journal article" date="2016" name="Nat. Commun.">
        <title>Thousands of microbial genomes shed light on interconnected biogeochemical processes in an aquifer system.</title>
        <authorList>
            <person name="Anantharaman K."/>
            <person name="Brown C.T."/>
            <person name="Hug L.A."/>
            <person name="Sharon I."/>
            <person name="Castelle C.J."/>
            <person name="Probst A.J."/>
            <person name="Thomas B.C."/>
            <person name="Singh A."/>
            <person name="Wilkins M.J."/>
            <person name="Karaoz U."/>
            <person name="Brodie E.L."/>
            <person name="Williams K.H."/>
            <person name="Hubbard S.S."/>
            <person name="Banfield J.F."/>
        </authorList>
    </citation>
    <scope>NUCLEOTIDE SEQUENCE [LARGE SCALE GENOMIC DNA]</scope>
</reference>
<dbReference type="Pfam" id="PF02368">
    <property type="entry name" value="Big_2"/>
    <property type="match status" value="1"/>
</dbReference>
<organism evidence="2 3">
    <name type="scientific">Candidatus Lambdaproteobacteria bacterium RIFOXYD2_FULL_56_26</name>
    <dbReference type="NCBI Taxonomy" id="1817773"/>
    <lineage>
        <taxon>Bacteria</taxon>
        <taxon>Pseudomonadati</taxon>
        <taxon>Pseudomonadota</taxon>
        <taxon>Candidatus Lambdaproteobacteria</taxon>
    </lineage>
</organism>
<dbReference type="Gene3D" id="2.60.40.1080">
    <property type="match status" value="1"/>
</dbReference>
<dbReference type="PROSITE" id="PS51257">
    <property type="entry name" value="PROKAR_LIPOPROTEIN"/>
    <property type="match status" value="1"/>
</dbReference>
<accession>A0A1F6GM93</accession>
<protein>
    <recommendedName>
        <fullName evidence="1">BIG2 domain-containing protein</fullName>
    </recommendedName>
</protein>
<name>A0A1F6GM93_9PROT</name>
<evidence type="ECO:0000313" key="3">
    <source>
        <dbReference type="Proteomes" id="UP000177583"/>
    </source>
</evidence>
<gene>
    <name evidence="2" type="ORF">A2557_10230</name>
</gene>
<dbReference type="Proteomes" id="UP000177583">
    <property type="component" value="Unassembled WGS sequence"/>
</dbReference>
<dbReference type="SMART" id="SM00635">
    <property type="entry name" value="BID_2"/>
    <property type="match status" value="1"/>
</dbReference>
<dbReference type="InterPro" id="IPR003343">
    <property type="entry name" value="Big_2"/>
</dbReference>